<comment type="similarity">
    <text evidence="1">Belongs to the AHA1 family.</text>
</comment>
<name>A0A7L9TY67_9BURK</name>
<dbReference type="EMBL" id="CP062941">
    <property type="protein sequence ID" value="QOL47741.1"/>
    <property type="molecule type" value="Genomic_DNA"/>
</dbReference>
<dbReference type="AlphaFoldDB" id="A0A7L9TY67"/>
<gene>
    <name evidence="3" type="ORF">LPB04_11910</name>
</gene>
<dbReference type="RefSeq" id="WP_193684801.1">
    <property type="nucleotide sequence ID" value="NZ_CP062941.1"/>
</dbReference>
<evidence type="ECO:0000313" key="3">
    <source>
        <dbReference type="EMBL" id="QOL47741.1"/>
    </source>
</evidence>
<dbReference type="Proteomes" id="UP000593875">
    <property type="component" value="Chromosome"/>
</dbReference>
<organism evidence="3 4">
    <name type="scientific">Massilia litorea</name>
    <dbReference type="NCBI Taxonomy" id="2769491"/>
    <lineage>
        <taxon>Bacteria</taxon>
        <taxon>Pseudomonadati</taxon>
        <taxon>Pseudomonadota</taxon>
        <taxon>Betaproteobacteria</taxon>
        <taxon>Burkholderiales</taxon>
        <taxon>Oxalobacteraceae</taxon>
        <taxon>Telluria group</taxon>
        <taxon>Massilia</taxon>
    </lineage>
</organism>
<reference evidence="3 4" key="1">
    <citation type="submission" date="2020-10" db="EMBL/GenBank/DDBJ databases">
        <title>Genome sequencing of Massilia sp. LPB0304.</title>
        <authorList>
            <person name="Kim J."/>
        </authorList>
    </citation>
    <scope>NUCLEOTIDE SEQUENCE [LARGE SCALE GENOMIC DNA]</scope>
    <source>
        <strain evidence="3 4">LPB0304</strain>
    </source>
</reference>
<accession>A0A7L9TY67</accession>
<keyword evidence="4" id="KW-1185">Reference proteome</keyword>
<dbReference type="Gene3D" id="3.30.530.20">
    <property type="match status" value="1"/>
</dbReference>
<feature type="domain" description="Activator of Hsp90 ATPase homologue 1/2-like C-terminal" evidence="2">
    <location>
        <begin position="17"/>
        <end position="151"/>
    </location>
</feature>
<evidence type="ECO:0000256" key="1">
    <source>
        <dbReference type="ARBA" id="ARBA00006817"/>
    </source>
</evidence>
<dbReference type="Pfam" id="PF08327">
    <property type="entry name" value="AHSA1"/>
    <property type="match status" value="1"/>
</dbReference>
<evidence type="ECO:0000259" key="2">
    <source>
        <dbReference type="Pfam" id="PF08327"/>
    </source>
</evidence>
<proteinExistence type="inferred from homology"/>
<evidence type="ECO:0000313" key="4">
    <source>
        <dbReference type="Proteomes" id="UP000593875"/>
    </source>
</evidence>
<protein>
    <submittedName>
        <fullName evidence="3">SRPBCC family protein</fullName>
    </submittedName>
</protein>
<dbReference type="CDD" id="cd08898">
    <property type="entry name" value="SRPBCC_CalC_Aha1-like_5"/>
    <property type="match status" value="1"/>
</dbReference>
<dbReference type="InterPro" id="IPR023393">
    <property type="entry name" value="START-like_dom_sf"/>
</dbReference>
<dbReference type="SUPFAM" id="SSF55961">
    <property type="entry name" value="Bet v1-like"/>
    <property type="match status" value="1"/>
</dbReference>
<dbReference type="KEGG" id="mlir:LPB04_11910"/>
<dbReference type="InterPro" id="IPR013538">
    <property type="entry name" value="ASHA1/2-like_C"/>
</dbReference>
<sequence>MDTTSPTDRIERSIVIKAPRARVWRALADAAEFGSWFGVKLEEEAFVAGRPVRGYITHPGYEHLRFEARVERVEPEQLLSFYWHPYAIDPAADYTQEEPTLVSFTLEDGPENGTRLTVVESGFDKLPPQRRDEAFRMNGAGWDAQVINIARHVAG</sequence>